<sequence>MKLWSLIGNSQRLDGGAMFGNAPRAMWSRWIEPDAQNRIPLACRCLLVTGLDGRNVLFETGIGAFFDPAMRERYGVVEDRHVLLDSLAEAGLGHEDIDAVVLSHLHFDHAGGLLAPWAEGEPARLLFPKARFIVGASHWRRARDPHPRDRASFIPDIVRLLEESGRLELVEEGGLSSLGDAVRFAFSEGHTPGLMLAEVGGVAFCADLIPGRPWVHLPVTMGYDRWPEKLIDEKKAFLDDKIARGIRLFFTHDHGCAVAGVTKDDKGRYVAVDAMERMAGVDARVAA</sequence>
<dbReference type="PANTHER" id="PTHR42978">
    <property type="entry name" value="QUORUM-QUENCHING LACTONASE YTNP-RELATED-RELATED"/>
    <property type="match status" value="1"/>
</dbReference>
<dbReference type="GO" id="GO:0046872">
    <property type="term" value="F:metal ion binding"/>
    <property type="evidence" value="ECO:0007669"/>
    <property type="project" value="UniProtKB-KW"/>
</dbReference>
<dbReference type="Gene3D" id="3.60.15.10">
    <property type="entry name" value="Ribonuclease Z/Hydroxyacylglutathione hydrolase-like"/>
    <property type="match status" value="1"/>
</dbReference>
<name>A0A7X5QWY7_9GAMM</name>
<dbReference type="Pfam" id="PF00753">
    <property type="entry name" value="Lactamase_B"/>
    <property type="match status" value="1"/>
</dbReference>
<evidence type="ECO:0000256" key="3">
    <source>
        <dbReference type="ARBA" id="ARBA00022801"/>
    </source>
</evidence>
<evidence type="ECO:0000256" key="4">
    <source>
        <dbReference type="ARBA" id="ARBA00022833"/>
    </source>
</evidence>
<feature type="domain" description="Metallo-beta-lactamase" evidence="5">
    <location>
        <begin position="42"/>
        <end position="252"/>
    </location>
</feature>
<keyword evidence="4" id="KW-0862">Zinc</keyword>
<evidence type="ECO:0000256" key="2">
    <source>
        <dbReference type="ARBA" id="ARBA00022723"/>
    </source>
</evidence>
<keyword evidence="3 6" id="KW-0378">Hydrolase</keyword>
<evidence type="ECO:0000313" key="6">
    <source>
        <dbReference type="EMBL" id="NID16896.1"/>
    </source>
</evidence>
<keyword evidence="2" id="KW-0479">Metal-binding</keyword>
<dbReference type="InterPro" id="IPR036866">
    <property type="entry name" value="RibonucZ/Hydroxyglut_hydro"/>
</dbReference>
<protein>
    <submittedName>
        <fullName evidence="6">MBL fold metallo-hydrolase</fullName>
    </submittedName>
</protein>
<dbReference type="SUPFAM" id="SSF56281">
    <property type="entry name" value="Metallo-hydrolase/oxidoreductase"/>
    <property type="match status" value="1"/>
</dbReference>
<gene>
    <name evidence="6" type="ORF">HBF32_15580</name>
</gene>
<dbReference type="SMART" id="SM00849">
    <property type="entry name" value="Lactamase_B"/>
    <property type="match status" value="1"/>
</dbReference>
<evidence type="ECO:0000313" key="7">
    <source>
        <dbReference type="Proteomes" id="UP000518878"/>
    </source>
</evidence>
<evidence type="ECO:0000259" key="5">
    <source>
        <dbReference type="SMART" id="SM00849"/>
    </source>
</evidence>
<dbReference type="EMBL" id="JAAQTL010000002">
    <property type="protein sequence ID" value="NID16896.1"/>
    <property type="molecule type" value="Genomic_DNA"/>
</dbReference>
<dbReference type="GO" id="GO:0016787">
    <property type="term" value="F:hydrolase activity"/>
    <property type="evidence" value="ECO:0007669"/>
    <property type="project" value="UniProtKB-KW"/>
</dbReference>
<proteinExistence type="inferred from homology"/>
<accession>A0A7X5QWY7</accession>
<dbReference type="InterPro" id="IPR001279">
    <property type="entry name" value="Metallo-B-lactamas"/>
</dbReference>
<dbReference type="Proteomes" id="UP000518878">
    <property type="component" value="Unassembled WGS sequence"/>
</dbReference>
<comment type="similarity">
    <text evidence="1">Belongs to the metallo-beta-lactamase superfamily.</text>
</comment>
<dbReference type="PANTHER" id="PTHR42978:SF6">
    <property type="entry name" value="QUORUM-QUENCHING LACTONASE YTNP-RELATED"/>
    <property type="match status" value="1"/>
</dbReference>
<evidence type="ECO:0000256" key="1">
    <source>
        <dbReference type="ARBA" id="ARBA00007749"/>
    </source>
</evidence>
<comment type="caution">
    <text evidence="6">The sequence shown here is derived from an EMBL/GenBank/DDBJ whole genome shotgun (WGS) entry which is preliminary data.</text>
</comment>
<reference evidence="6 7" key="1">
    <citation type="journal article" date="2006" name="Int. J. Syst. Evol. Microbiol.">
        <title>Dyella yeojuensis sp. nov., isolated from greenhouse soil in Korea.</title>
        <authorList>
            <person name="Kim B.Y."/>
            <person name="Weon H.Y."/>
            <person name="Lee K.H."/>
            <person name="Seok S.J."/>
            <person name="Kwon S.W."/>
            <person name="Go S.J."/>
            <person name="Stackebrandt E."/>
        </authorList>
    </citation>
    <scope>NUCLEOTIDE SEQUENCE [LARGE SCALE GENOMIC DNA]</scope>
    <source>
        <strain evidence="6 7">DSM 17673</strain>
    </source>
</reference>
<dbReference type="RefSeq" id="WP_166700706.1">
    <property type="nucleotide sequence ID" value="NZ_JAAQTL010000002.1"/>
</dbReference>
<dbReference type="AlphaFoldDB" id="A0A7X5QWY7"/>
<dbReference type="InterPro" id="IPR051013">
    <property type="entry name" value="MBL_superfamily_lactonases"/>
</dbReference>
<organism evidence="6 7">
    <name type="scientific">Luteibacter yeojuensis</name>
    <dbReference type="NCBI Taxonomy" id="345309"/>
    <lineage>
        <taxon>Bacteria</taxon>
        <taxon>Pseudomonadati</taxon>
        <taxon>Pseudomonadota</taxon>
        <taxon>Gammaproteobacteria</taxon>
        <taxon>Lysobacterales</taxon>
        <taxon>Rhodanobacteraceae</taxon>
        <taxon>Luteibacter</taxon>
    </lineage>
</organism>
<dbReference type="CDD" id="cd16281">
    <property type="entry name" value="metallo-hydrolase-like_MBL-fold"/>
    <property type="match status" value="1"/>
</dbReference>
<keyword evidence="7" id="KW-1185">Reference proteome</keyword>